<dbReference type="Proteomes" id="UP000046122">
    <property type="component" value="Unassembled WGS sequence"/>
</dbReference>
<sequence>MSVSEKRLWAAWSRFLTGLVSAILIGFLVPILVVVAVSFQSKSYLSFPPNDFSLRWYQQFIGNDDYRSAILNSMMIGASAAALATVAGISTALAVVRAGAPGSAIVSALSIAPAVLPQIVLAIGLFPISVWLGLQGTLWAVILAHAVIGLPFPFITVCGALTSYSNRIEIASMTLGANAFQTFRLITFPMIRPAVIAGFIFAFAASLDELVLALFLSSPSTRTLPLLLWEQLNFQVTPEIAAAASVILAVTSLLILAATLLPRLDKDN</sequence>
<dbReference type="PANTHER" id="PTHR43357">
    <property type="entry name" value="INNER MEMBRANE ABC TRANSPORTER PERMEASE PROTEIN YDCV"/>
    <property type="match status" value="1"/>
</dbReference>
<evidence type="ECO:0000313" key="10">
    <source>
        <dbReference type="EMBL" id="CDX54310.1"/>
    </source>
</evidence>
<dbReference type="InterPro" id="IPR035906">
    <property type="entry name" value="MetI-like_sf"/>
</dbReference>
<evidence type="ECO:0000313" key="11">
    <source>
        <dbReference type="Proteomes" id="UP000046122"/>
    </source>
</evidence>
<dbReference type="GO" id="GO:0055085">
    <property type="term" value="P:transmembrane transport"/>
    <property type="evidence" value="ECO:0007669"/>
    <property type="project" value="InterPro"/>
</dbReference>
<dbReference type="PROSITE" id="PS50928">
    <property type="entry name" value="ABC_TM1"/>
    <property type="match status" value="1"/>
</dbReference>
<dbReference type="PANTHER" id="PTHR43357:SF4">
    <property type="entry name" value="INNER MEMBRANE ABC TRANSPORTER PERMEASE PROTEIN YDCV"/>
    <property type="match status" value="1"/>
</dbReference>
<feature type="transmembrane region" description="Helical" evidence="8">
    <location>
        <begin position="240"/>
        <end position="261"/>
    </location>
</feature>
<feature type="transmembrane region" description="Helical" evidence="8">
    <location>
        <begin position="138"/>
        <end position="164"/>
    </location>
</feature>
<evidence type="ECO:0000256" key="1">
    <source>
        <dbReference type="ARBA" id="ARBA00004429"/>
    </source>
</evidence>
<keyword evidence="3" id="KW-1003">Cell membrane</keyword>
<comment type="subcellular location">
    <subcellularLocation>
        <location evidence="1">Cell inner membrane</location>
        <topology evidence="1">Multi-pass membrane protein</topology>
    </subcellularLocation>
    <subcellularLocation>
        <location evidence="8">Cell membrane</location>
        <topology evidence="8">Multi-pass membrane protein</topology>
    </subcellularLocation>
</comment>
<keyword evidence="7 8" id="KW-0472">Membrane</keyword>
<accession>A0A090G1H4</accession>
<feature type="domain" description="ABC transmembrane type-1" evidence="9">
    <location>
        <begin position="70"/>
        <end position="259"/>
    </location>
</feature>
<feature type="transmembrane region" description="Helical" evidence="8">
    <location>
        <begin position="12"/>
        <end position="39"/>
    </location>
</feature>
<evidence type="ECO:0000256" key="5">
    <source>
        <dbReference type="ARBA" id="ARBA00022692"/>
    </source>
</evidence>
<proteinExistence type="inferred from homology"/>
<keyword evidence="5 8" id="KW-0812">Transmembrane</keyword>
<dbReference type="Gene3D" id="1.10.3720.10">
    <property type="entry name" value="MetI-like"/>
    <property type="match status" value="1"/>
</dbReference>
<keyword evidence="4" id="KW-0997">Cell inner membrane</keyword>
<name>A0A090G1H4_MESPL</name>
<evidence type="ECO:0000259" key="9">
    <source>
        <dbReference type="PROSITE" id="PS50928"/>
    </source>
</evidence>
<dbReference type="SUPFAM" id="SSF161098">
    <property type="entry name" value="MetI-like"/>
    <property type="match status" value="1"/>
</dbReference>
<dbReference type="CDD" id="cd06261">
    <property type="entry name" value="TM_PBP2"/>
    <property type="match status" value="1"/>
</dbReference>
<evidence type="ECO:0000256" key="7">
    <source>
        <dbReference type="ARBA" id="ARBA00023136"/>
    </source>
</evidence>
<dbReference type="InterPro" id="IPR000515">
    <property type="entry name" value="MetI-like"/>
</dbReference>
<dbReference type="GO" id="GO:0005886">
    <property type="term" value="C:plasma membrane"/>
    <property type="evidence" value="ECO:0007669"/>
    <property type="project" value="UniProtKB-SubCell"/>
</dbReference>
<feature type="transmembrane region" description="Helical" evidence="8">
    <location>
        <begin position="194"/>
        <end position="220"/>
    </location>
</feature>
<comment type="similarity">
    <text evidence="8">Belongs to the binding-protein-dependent transport system permease family.</text>
</comment>
<keyword evidence="2 8" id="KW-0813">Transport</keyword>
<feature type="transmembrane region" description="Helical" evidence="8">
    <location>
        <begin position="108"/>
        <end position="132"/>
    </location>
</feature>
<dbReference type="Pfam" id="PF00528">
    <property type="entry name" value="BPD_transp_1"/>
    <property type="match status" value="1"/>
</dbReference>
<keyword evidence="6 8" id="KW-1133">Transmembrane helix</keyword>
<evidence type="ECO:0000256" key="8">
    <source>
        <dbReference type="RuleBase" id="RU363032"/>
    </source>
</evidence>
<evidence type="ECO:0000256" key="4">
    <source>
        <dbReference type="ARBA" id="ARBA00022519"/>
    </source>
</evidence>
<dbReference type="AlphaFoldDB" id="A0A090G1H4"/>
<protein>
    <submittedName>
        <fullName evidence="10">Putative polyamine transporter subunit membrane component of ABC superfamily</fullName>
    </submittedName>
</protein>
<evidence type="ECO:0000256" key="3">
    <source>
        <dbReference type="ARBA" id="ARBA00022475"/>
    </source>
</evidence>
<organism evidence="10 11">
    <name type="scientific">Mesorhizobium plurifarium</name>
    <dbReference type="NCBI Taxonomy" id="69974"/>
    <lineage>
        <taxon>Bacteria</taxon>
        <taxon>Pseudomonadati</taxon>
        <taxon>Pseudomonadota</taxon>
        <taxon>Alphaproteobacteria</taxon>
        <taxon>Hyphomicrobiales</taxon>
        <taxon>Phyllobacteriaceae</taxon>
        <taxon>Mesorhizobium</taxon>
    </lineage>
</organism>
<reference evidence="10 11" key="1">
    <citation type="submission" date="2014-08" db="EMBL/GenBank/DDBJ databases">
        <authorList>
            <person name="Moulin Lionel"/>
        </authorList>
    </citation>
    <scope>NUCLEOTIDE SEQUENCE [LARGE SCALE GENOMIC DNA]</scope>
</reference>
<dbReference type="EMBL" id="CCNE01000011">
    <property type="protein sequence ID" value="CDX54310.1"/>
    <property type="molecule type" value="Genomic_DNA"/>
</dbReference>
<feature type="transmembrane region" description="Helical" evidence="8">
    <location>
        <begin position="74"/>
        <end position="96"/>
    </location>
</feature>
<evidence type="ECO:0000256" key="2">
    <source>
        <dbReference type="ARBA" id="ARBA00022448"/>
    </source>
</evidence>
<evidence type="ECO:0000256" key="6">
    <source>
        <dbReference type="ARBA" id="ARBA00022989"/>
    </source>
</evidence>
<gene>
    <name evidence="10" type="ORF">MPL3365_190172</name>
</gene>